<protein>
    <submittedName>
        <fullName evidence="7">Glutamate decarboxylase</fullName>
    </submittedName>
</protein>
<dbReference type="GO" id="GO:0030170">
    <property type="term" value="F:pyridoxal phosphate binding"/>
    <property type="evidence" value="ECO:0007669"/>
    <property type="project" value="InterPro"/>
</dbReference>
<dbReference type="OrthoDB" id="2161780at2759"/>
<evidence type="ECO:0000256" key="4">
    <source>
        <dbReference type="ARBA" id="ARBA00023239"/>
    </source>
</evidence>
<dbReference type="InterPro" id="IPR015424">
    <property type="entry name" value="PyrdxlP-dep_Trfase"/>
</dbReference>
<dbReference type="Proteomes" id="UP000241546">
    <property type="component" value="Unassembled WGS sequence"/>
</dbReference>
<keyword evidence="8" id="KW-1185">Reference proteome</keyword>
<dbReference type="RefSeq" id="XP_024753020.1">
    <property type="nucleotide sequence ID" value="XM_024894840.1"/>
</dbReference>
<proteinExistence type="inferred from homology"/>
<dbReference type="SUPFAM" id="SSF53383">
    <property type="entry name" value="PLP-dependent transferases"/>
    <property type="match status" value="1"/>
</dbReference>
<dbReference type="InterPro" id="IPR015421">
    <property type="entry name" value="PyrdxlP-dep_Trfase_major"/>
</dbReference>
<dbReference type="PROSITE" id="PS00392">
    <property type="entry name" value="DDC_GAD_HDC_YDC"/>
    <property type="match status" value="1"/>
</dbReference>
<feature type="modified residue" description="N6-(pyridoxal phosphate)lysine" evidence="5">
    <location>
        <position position="319"/>
    </location>
</feature>
<keyword evidence="4 6" id="KW-0456">Lyase</keyword>
<evidence type="ECO:0000256" key="2">
    <source>
        <dbReference type="ARBA" id="ARBA00009533"/>
    </source>
</evidence>
<comment type="cofactor">
    <cofactor evidence="1 5 6">
        <name>pyridoxal 5'-phosphate</name>
        <dbReference type="ChEBI" id="CHEBI:597326"/>
    </cofactor>
</comment>
<name>A0A2T4BK68_9HYPO</name>
<evidence type="ECO:0000256" key="5">
    <source>
        <dbReference type="PIRSR" id="PIRSR602129-50"/>
    </source>
</evidence>
<dbReference type="GeneID" id="36602958"/>
<reference evidence="8" key="1">
    <citation type="submission" date="2016-07" db="EMBL/GenBank/DDBJ databases">
        <title>Multiple horizontal gene transfer events from other fungi enriched the ability of initially mycotrophic Trichoderma (Ascomycota) to feed on dead plant biomass.</title>
        <authorList>
            <consortium name="DOE Joint Genome Institute"/>
            <person name="Atanasova L."/>
            <person name="Chenthamara K."/>
            <person name="Zhang J."/>
            <person name="Grujic M."/>
            <person name="Henrissat B."/>
            <person name="Kuo A."/>
            <person name="Aerts A."/>
            <person name="Salamov A."/>
            <person name="Lipzen A."/>
            <person name="Labutti K."/>
            <person name="Barry K."/>
            <person name="Miao Y."/>
            <person name="Rahimi M.J."/>
            <person name="Shen Q."/>
            <person name="Grigoriev I.V."/>
            <person name="Kubicek C.P."/>
            <person name="Druzhinina I.S."/>
        </authorList>
    </citation>
    <scope>NUCLEOTIDE SEQUENCE [LARGE SCALE GENOMIC DNA]</scope>
    <source>
        <strain evidence="8">TUCIM 6016</strain>
    </source>
</reference>
<dbReference type="PANTHER" id="PTHR11999">
    <property type="entry name" value="GROUP II PYRIDOXAL-5-PHOSPHATE DECARBOXYLASE"/>
    <property type="match status" value="1"/>
</dbReference>
<dbReference type="EMBL" id="KZ680208">
    <property type="protein sequence ID" value="PTB69700.1"/>
    <property type="molecule type" value="Genomic_DNA"/>
</dbReference>
<evidence type="ECO:0000313" key="7">
    <source>
        <dbReference type="EMBL" id="PTB69700.1"/>
    </source>
</evidence>
<dbReference type="AlphaFoldDB" id="A0A2T4BK68"/>
<evidence type="ECO:0000313" key="8">
    <source>
        <dbReference type="Proteomes" id="UP000241546"/>
    </source>
</evidence>
<dbReference type="PANTHER" id="PTHR11999:SF165">
    <property type="entry name" value="DECARBOXYLASE, PUTATIVE (AFU_ORTHOLOGUE AFUA_2G04980)-RELATED"/>
    <property type="match status" value="1"/>
</dbReference>
<evidence type="ECO:0000256" key="6">
    <source>
        <dbReference type="RuleBase" id="RU000382"/>
    </source>
</evidence>
<dbReference type="Gene3D" id="3.40.640.10">
    <property type="entry name" value="Type I PLP-dependent aspartate aminotransferase-like (Major domain)"/>
    <property type="match status" value="1"/>
</dbReference>
<dbReference type="InterPro" id="IPR015422">
    <property type="entry name" value="PyrdxlP-dep_Trfase_small"/>
</dbReference>
<dbReference type="GO" id="GO:0019752">
    <property type="term" value="P:carboxylic acid metabolic process"/>
    <property type="evidence" value="ECO:0007669"/>
    <property type="project" value="InterPro"/>
</dbReference>
<keyword evidence="3 5" id="KW-0663">Pyridoxal phosphate</keyword>
<dbReference type="GO" id="GO:0016831">
    <property type="term" value="F:carboxy-lyase activity"/>
    <property type="evidence" value="ECO:0007669"/>
    <property type="project" value="InterPro"/>
</dbReference>
<dbReference type="InterPro" id="IPR010977">
    <property type="entry name" value="Aromatic_deC"/>
</dbReference>
<sequence>MSDLFDINALALRLQQRNLPQPSPQKAHTLPPIALIHAASAALPKSSDPAFLSGQPAADVARHITEHIVPALCGQSQSSRYFGFVTGGVLPLAEWADNVVSRTDQNVQVHLPEQTVSTMVEDSALEMLTGLLRLDAGRWKGRTFTTGATGSNVLGLACGREAVLAKRGASVGELGLLRACVKAGVSEIQVLTSGGHSSLSKAASVVGLGRASVKELPRSAAQPWKLDLDAVEKEMSRPETASIIAVSMGEVNTGGYALDDVDEWKRLRGLADRHGAWIHADGAFGIFCAVLEDRDEYRLLHKRVKGMDLADSITIDGHKMLNVPYDCGMFLTRTSSILESVFVNPNAAYLSSGPKASIPSPLNVGLENSRRFRALPAYAVLLSEGRPGFAGLFHNMAQLSRKLAVFLRDSPYYDLLPDESGDVEDVFIIVLFRAKDKRLNDELVVKINATRQLYVSGTSWRGEKAVRVAVSNWRVDVERDFKVVTTILNDVAEGREFDIEKYV</sequence>
<evidence type="ECO:0000256" key="3">
    <source>
        <dbReference type="ARBA" id="ARBA00022898"/>
    </source>
</evidence>
<dbReference type="InterPro" id="IPR002129">
    <property type="entry name" value="PyrdxlP-dep_de-COase"/>
</dbReference>
<dbReference type="Gene3D" id="3.90.1150.10">
    <property type="entry name" value="Aspartate Aminotransferase, domain 1"/>
    <property type="match status" value="1"/>
</dbReference>
<evidence type="ECO:0000256" key="1">
    <source>
        <dbReference type="ARBA" id="ARBA00001933"/>
    </source>
</evidence>
<dbReference type="Pfam" id="PF00282">
    <property type="entry name" value="Pyridoxal_deC"/>
    <property type="match status" value="1"/>
</dbReference>
<dbReference type="InterPro" id="IPR021115">
    <property type="entry name" value="Pyridoxal-P_BS"/>
</dbReference>
<accession>A0A2T4BK68</accession>
<comment type="similarity">
    <text evidence="2 6">Belongs to the group II decarboxylase family.</text>
</comment>
<gene>
    <name evidence="7" type="ORF">BBK36DRAFT_1165944</name>
</gene>
<organism evidence="7 8">
    <name type="scientific">Trichoderma citrinoviride</name>
    <dbReference type="NCBI Taxonomy" id="58853"/>
    <lineage>
        <taxon>Eukaryota</taxon>
        <taxon>Fungi</taxon>
        <taxon>Dikarya</taxon>
        <taxon>Ascomycota</taxon>
        <taxon>Pezizomycotina</taxon>
        <taxon>Sordariomycetes</taxon>
        <taxon>Hypocreomycetidae</taxon>
        <taxon>Hypocreales</taxon>
        <taxon>Hypocreaceae</taxon>
        <taxon>Trichoderma</taxon>
    </lineage>
</organism>
<dbReference type="GO" id="GO:0005737">
    <property type="term" value="C:cytoplasm"/>
    <property type="evidence" value="ECO:0007669"/>
    <property type="project" value="TreeGrafter"/>
</dbReference>